<comment type="caution">
    <text evidence="1">The sequence shown here is derived from an EMBL/GenBank/DDBJ whole genome shotgun (WGS) entry which is preliminary data.</text>
</comment>
<accession>A0ABT7VTZ1</accession>
<evidence type="ECO:0000313" key="2">
    <source>
        <dbReference type="Proteomes" id="UP001171945"/>
    </source>
</evidence>
<evidence type="ECO:0000313" key="1">
    <source>
        <dbReference type="EMBL" id="MDM8563052.1"/>
    </source>
</evidence>
<gene>
    <name evidence="1" type="ORF">QUF54_06845</name>
</gene>
<dbReference type="Proteomes" id="UP001171945">
    <property type="component" value="Unassembled WGS sequence"/>
</dbReference>
<name>A0ABT7VTZ1_9GAMM</name>
<sequence>MAFSNFKSIRQVIRQYPLKISLENFLPDEPIEMPAWFMENLNFSLKTQAVDENEFFFCENFIFPFLQLAWKAHHKKLKLWSHQTLICDDELSGEPDYFVSAWRDEVIDKLINTPVLAVVEAKKQDFEGGWGQCLAEMIACQKLNQDEKLTVYGIVSTGLNWEFGQLETNIFTKHLLSYSISEPQKILGHLDFIFAECEKQV</sequence>
<protein>
    <recommendedName>
        <fullName evidence="3">Restriction endonuclease</fullName>
    </recommendedName>
</protein>
<dbReference type="EMBL" id="JAUCGM010000424">
    <property type="protein sequence ID" value="MDM8563052.1"/>
    <property type="molecule type" value="Genomic_DNA"/>
</dbReference>
<organism evidence="1 2">
    <name type="scientific">Candidatus Marithioploca araucensis</name>
    <dbReference type="NCBI Taxonomy" id="70273"/>
    <lineage>
        <taxon>Bacteria</taxon>
        <taxon>Pseudomonadati</taxon>
        <taxon>Pseudomonadota</taxon>
        <taxon>Gammaproteobacteria</taxon>
        <taxon>Thiotrichales</taxon>
        <taxon>Thiotrichaceae</taxon>
        <taxon>Candidatus Marithioploca</taxon>
    </lineage>
</organism>
<keyword evidence="2" id="KW-1185">Reference proteome</keyword>
<reference evidence="1" key="1">
    <citation type="submission" date="2023-06" db="EMBL/GenBank/DDBJ databases">
        <title>Uncultivated large filamentous bacteria from sulfidic sediments reveal new species and different genomic features in energy metabolism and defense.</title>
        <authorList>
            <person name="Fonseca A."/>
        </authorList>
    </citation>
    <scope>NUCLEOTIDE SEQUENCE</scope>
    <source>
        <strain evidence="1">HSG4</strain>
    </source>
</reference>
<evidence type="ECO:0008006" key="3">
    <source>
        <dbReference type="Google" id="ProtNLM"/>
    </source>
</evidence>
<proteinExistence type="predicted"/>